<dbReference type="AlphaFoldDB" id="A0A9P5HA94"/>
<feature type="region of interest" description="Disordered" evidence="6">
    <location>
        <begin position="1"/>
        <end position="26"/>
    </location>
</feature>
<feature type="transmembrane region" description="Helical" evidence="7">
    <location>
        <begin position="76"/>
        <end position="94"/>
    </location>
</feature>
<evidence type="ECO:0000256" key="5">
    <source>
        <dbReference type="ARBA" id="ARBA00023136"/>
    </source>
</evidence>
<feature type="transmembrane region" description="Helical" evidence="7">
    <location>
        <begin position="398"/>
        <end position="425"/>
    </location>
</feature>
<feature type="transmembrane region" description="Helical" evidence="7">
    <location>
        <begin position="373"/>
        <end position="392"/>
    </location>
</feature>
<dbReference type="PANTHER" id="PTHR23501">
    <property type="entry name" value="MAJOR FACILITATOR SUPERFAMILY"/>
    <property type="match status" value="1"/>
</dbReference>
<dbReference type="CDD" id="cd06179">
    <property type="entry name" value="MFS_TRI12_like"/>
    <property type="match status" value="1"/>
</dbReference>
<organism evidence="9 10">
    <name type="scientific">Cylindrodendrum hubeiense</name>
    <dbReference type="NCBI Taxonomy" id="595255"/>
    <lineage>
        <taxon>Eukaryota</taxon>
        <taxon>Fungi</taxon>
        <taxon>Dikarya</taxon>
        <taxon>Ascomycota</taxon>
        <taxon>Pezizomycotina</taxon>
        <taxon>Sordariomycetes</taxon>
        <taxon>Hypocreomycetidae</taxon>
        <taxon>Hypocreales</taxon>
        <taxon>Nectriaceae</taxon>
        <taxon>Cylindrodendrum</taxon>
    </lineage>
</organism>
<gene>
    <name evidence="9" type="ORF">G7Z17_g4762</name>
</gene>
<dbReference type="Proteomes" id="UP000722485">
    <property type="component" value="Unassembled WGS sequence"/>
</dbReference>
<evidence type="ECO:0000256" key="7">
    <source>
        <dbReference type="SAM" id="Phobius"/>
    </source>
</evidence>
<dbReference type="InterPro" id="IPR010573">
    <property type="entry name" value="MFS_Str1/Tri12-like"/>
</dbReference>
<dbReference type="Gene3D" id="1.20.1250.20">
    <property type="entry name" value="MFS general substrate transporter like domains"/>
    <property type="match status" value="2"/>
</dbReference>
<evidence type="ECO:0000256" key="4">
    <source>
        <dbReference type="ARBA" id="ARBA00022989"/>
    </source>
</evidence>
<comment type="subcellular location">
    <subcellularLocation>
        <location evidence="1">Membrane</location>
        <topology evidence="1">Multi-pass membrane protein</topology>
    </subcellularLocation>
</comment>
<feature type="transmembrane region" description="Helical" evidence="7">
    <location>
        <begin position="131"/>
        <end position="150"/>
    </location>
</feature>
<feature type="transmembrane region" description="Helical" evidence="7">
    <location>
        <begin position="340"/>
        <end position="361"/>
    </location>
</feature>
<keyword evidence="5 7" id="KW-0472">Membrane</keyword>
<feature type="transmembrane region" description="Helical" evidence="7">
    <location>
        <begin position="106"/>
        <end position="125"/>
    </location>
</feature>
<dbReference type="SUPFAM" id="SSF103473">
    <property type="entry name" value="MFS general substrate transporter"/>
    <property type="match status" value="1"/>
</dbReference>
<dbReference type="InterPro" id="IPR005829">
    <property type="entry name" value="Sugar_transporter_CS"/>
</dbReference>
<evidence type="ECO:0000313" key="10">
    <source>
        <dbReference type="Proteomes" id="UP000722485"/>
    </source>
</evidence>
<dbReference type="GO" id="GO:0022857">
    <property type="term" value="F:transmembrane transporter activity"/>
    <property type="evidence" value="ECO:0007669"/>
    <property type="project" value="InterPro"/>
</dbReference>
<feature type="transmembrane region" description="Helical" evidence="7">
    <location>
        <begin position="307"/>
        <end position="328"/>
    </location>
</feature>
<keyword evidence="4 7" id="KW-1133">Transmembrane helix</keyword>
<feature type="transmembrane region" description="Helical" evidence="7">
    <location>
        <begin position="197"/>
        <end position="216"/>
    </location>
</feature>
<dbReference type="Pfam" id="PF06609">
    <property type="entry name" value="TRI12"/>
    <property type="match status" value="1"/>
</dbReference>
<keyword evidence="2" id="KW-0813">Transport</keyword>
<dbReference type="PANTHER" id="PTHR23501:SF109">
    <property type="entry name" value="MAJOR FACILITATOR SUPERFAMILY (MFS) PROFILE DOMAIN-CONTAINING PROTEIN-RELATED"/>
    <property type="match status" value="1"/>
</dbReference>
<feature type="domain" description="Major facilitator superfamily (MFS) profile" evidence="8">
    <location>
        <begin position="41"/>
        <end position="529"/>
    </location>
</feature>
<evidence type="ECO:0000256" key="2">
    <source>
        <dbReference type="ARBA" id="ARBA00022448"/>
    </source>
</evidence>
<accession>A0A9P5HA94</accession>
<feature type="transmembrane region" description="Helical" evidence="7">
    <location>
        <begin position="269"/>
        <end position="286"/>
    </location>
</feature>
<proteinExistence type="predicted"/>
<comment type="caution">
    <text evidence="9">The sequence shown here is derived from an EMBL/GenBank/DDBJ whole genome shotgun (WGS) entry which is preliminary data.</text>
</comment>
<sequence>MSSIGKEDPGDIQANHVENSTDDDDQNIDPGYWRSFRFLGTLLAIVLMANTLFIGYSMPINVLSVINADIGPSPNIYLVTLTFTLVSGVLLLIIGRFSDIIGRRYFMIGAQLFAVIGSIICARANNVDTVIAGTVLTGIAGGAQQLYMLLIQEIVPNKYRIYGQAAITVGIFPTLGFGPAIARALVQYTELGWRWCYWLNAIVSGLSVILYGLCYFPPTFHMINEEKTKLQQLKELDYFGLLLYCSGLILLLLGFTWGQGTYPWKSAEVISTIVVGGVVLIAFALYETYMTPRQPLVPMKLLKIRNYVAVLIVGCVGQMVFYCLNVLWPTAISVFFTTDNIIIGLMSSTTGASLAIGEIIVSPFFKLVGRPNLQLAMASVFLAVFSALMSLVDENKQSLGIVLTIFGGLGVGWVEAVAILIAGLVVPPEDIGAAQGLFASMRAVTGTIALSIYVSIFTDKLTAFLPKDITAAVTKAGLPESSLPDLFTAIVGEGTKMGYQHTFRIVYLASLAFGIVAIISAFFVQDVSHLLTGFVNKKIHAPHLKKSDKDDEMVEKA</sequence>
<reference evidence="9" key="1">
    <citation type="submission" date="2020-03" db="EMBL/GenBank/DDBJ databases">
        <title>Draft Genome Sequence of Cylindrodendrum hubeiense.</title>
        <authorList>
            <person name="Buettner E."/>
            <person name="Kellner H."/>
        </authorList>
    </citation>
    <scope>NUCLEOTIDE SEQUENCE</scope>
    <source>
        <strain evidence="9">IHI 201604</strain>
    </source>
</reference>
<dbReference type="PROSITE" id="PS50850">
    <property type="entry name" value="MFS"/>
    <property type="match status" value="1"/>
</dbReference>
<keyword evidence="10" id="KW-1185">Reference proteome</keyword>
<keyword evidence="3 7" id="KW-0812">Transmembrane</keyword>
<evidence type="ECO:0000256" key="1">
    <source>
        <dbReference type="ARBA" id="ARBA00004141"/>
    </source>
</evidence>
<dbReference type="EMBL" id="JAANBB010000071">
    <property type="protein sequence ID" value="KAF7551827.1"/>
    <property type="molecule type" value="Genomic_DNA"/>
</dbReference>
<evidence type="ECO:0000256" key="6">
    <source>
        <dbReference type="SAM" id="MobiDB-lite"/>
    </source>
</evidence>
<dbReference type="InterPro" id="IPR053791">
    <property type="entry name" value="MFS_Tri12-like"/>
</dbReference>
<dbReference type="InterPro" id="IPR020846">
    <property type="entry name" value="MFS_dom"/>
</dbReference>
<dbReference type="OrthoDB" id="2587356at2759"/>
<feature type="transmembrane region" description="Helical" evidence="7">
    <location>
        <begin position="162"/>
        <end position="185"/>
    </location>
</feature>
<dbReference type="PROSITE" id="PS00216">
    <property type="entry name" value="SUGAR_TRANSPORT_1"/>
    <property type="match status" value="1"/>
</dbReference>
<evidence type="ECO:0000256" key="3">
    <source>
        <dbReference type="ARBA" id="ARBA00022692"/>
    </source>
</evidence>
<evidence type="ECO:0000259" key="8">
    <source>
        <dbReference type="PROSITE" id="PS50850"/>
    </source>
</evidence>
<dbReference type="InterPro" id="IPR036259">
    <property type="entry name" value="MFS_trans_sf"/>
</dbReference>
<feature type="transmembrane region" description="Helical" evidence="7">
    <location>
        <begin position="505"/>
        <end position="524"/>
    </location>
</feature>
<name>A0A9P5HA94_9HYPO</name>
<feature type="transmembrane region" description="Helical" evidence="7">
    <location>
        <begin position="236"/>
        <end position="257"/>
    </location>
</feature>
<feature type="transmembrane region" description="Helical" evidence="7">
    <location>
        <begin position="437"/>
        <end position="456"/>
    </location>
</feature>
<protein>
    <recommendedName>
        <fullName evidence="8">Major facilitator superfamily (MFS) profile domain-containing protein</fullName>
    </recommendedName>
</protein>
<dbReference type="GO" id="GO:0005886">
    <property type="term" value="C:plasma membrane"/>
    <property type="evidence" value="ECO:0007669"/>
    <property type="project" value="TreeGrafter"/>
</dbReference>
<feature type="transmembrane region" description="Helical" evidence="7">
    <location>
        <begin position="36"/>
        <end position="56"/>
    </location>
</feature>
<evidence type="ECO:0000313" key="9">
    <source>
        <dbReference type="EMBL" id="KAF7551827.1"/>
    </source>
</evidence>